<keyword evidence="3" id="KW-0479">Metal-binding</keyword>
<dbReference type="Proteomes" id="UP000288623">
    <property type="component" value="Unassembled WGS sequence"/>
</dbReference>
<keyword evidence="9" id="KW-1185">Reference proteome</keyword>
<proteinExistence type="predicted"/>
<feature type="domain" description="Nudix hydrolase" evidence="7">
    <location>
        <begin position="23"/>
        <end position="158"/>
    </location>
</feature>
<reference evidence="8 9" key="1">
    <citation type="submission" date="2014-11" db="EMBL/GenBank/DDBJ databases">
        <title>Genome sequence and analysis of novel Kurthia sp.</title>
        <authorList>
            <person name="Lawson J.N."/>
            <person name="Gonzalez J.E."/>
            <person name="Rinauldi L."/>
            <person name="Xuan Z."/>
            <person name="Firman A."/>
            <person name="Shaddox L."/>
            <person name="Trudeau A."/>
            <person name="Shah S."/>
            <person name="Reiman D."/>
        </authorList>
    </citation>
    <scope>NUCLEOTIDE SEQUENCE [LARGE SCALE GENOMIC DNA]</scope>
    <source>
        <strain evidence="8 9">3B1D</strain>
    </source>
</reference>
<keyword evidence="6" id="KW-0464">Manganese</keyword>
<evidence type="ECO:0000259" key="7">
    <source>
        <dbReference type="PROSITE" id="PS51462"/>
    </source>
</evidence>
<evidence type="ECO:0000256" key="1">
    <source>
        <dbReference type="ARBA" id="ARBA00001936"/>
    </source>
</evidence>
<dbReference type="RefSeq" id="WP_126992044.1">
    <property type="nucleotide sequence ID" value="NZ_JTFC01000044.1"/>
</dbReference>
<evidence type="ECO:0000256" key="5">
    <source>
        <dbReference type="ARBA" id="ARBA00022842"/>
    </source>
</evidence>
<dbReference type="InterPro" id="IPR015797">
    <property type="entry name" value="NUDIX_hydrolase-like_dom_sf"/>
</dbReference>
<gene>
    <name evidence="8" type="ORF">QI30_18340</name>
</gene>
<evidence type="ECO:0000256" key="2">
    <source>
        <dbReference type="ARBA" id="ARBA00001946"/>
    </source>
</evidence>
<keyword evidence="5" id="KW-0460">Magnesium</keyword>
<dbReference type="AlphaFoldDB" id="A0A433RPS2"/>
<dbReference type="GO" id="GO:0046872">
    <property type="term" value="F:metal ion binding"/>
    <property type="evidence" value="ECO:0007669"/>
    <property type="project" value="UniProtKB-KW"/>
</dbReference>
<organism evidence="8 9">
    <name type="scientific">Candidatus Kurthia intestinigallinarum</name>
    <dbReference type="NCBI Taxonomy" id="1562256"/>
    <lineage>
        <taxon>Bacteria</taxon>
        <taxon>Bacillati</taxon>
        <taxon>Bacillota</taxon>
        <taxon>Bacilli</taxon>
        <taxon>Bacillales</taxon>
        <taxon>Caryophanaceae</taxon>
        <taxon>Kurthia</taxon>
    </lineage>
</organism>
<comment type="caution">
    <text evidence="8">The sequence shown here is derived from an EMBL/GenBank/DDBJ whole genome shotgun (WGS) entry which is preliminary data.</text>
</comment>
<dbReference type="GO" id="GO:0010945">
    <property type="term" value="F:coenzyme A diphosphatase activity"/>
    <property type="evidence" value="ECO:0007669"/>
    <property type="project" value="InterPro"/>
</dbReference>
<protein>
    <submittedName>
        <fullName evidence="8">Nucleoside diphosphate hydrolase</fullName>
    </submittedName>
</protein>
<evidence type="ECO:0000256" key="3">
    <source>
        <dbReference type="ARBA" id="ARBA00022723"/>
    </source>
</evidence>
<dbReference type="PANTHER" id="PTHR12992">
    <property type="entry name" value="NUDIX HYDROLASE"/>
    <property type="match status" value="1"/>
</dbReference>
<dbReference type="Gene3D" id="3.90.79.10">
    <property type="entry name" value="Nucleoside Triphosphate Pyrophosphohydrolase"/>
    <property type="match status" value="1"/>
</dbReference>
<dbReference type="EMBL" id="JTFC01000044">
    <property type="protein sequence ID" value="RUS51953.1"/>
    <property type="molecule type" value="Genomic_DNA"/>
</dbReference>
<evidence type="ECO:0000313" key="8">
    <source>
        <dbReference type="EMBL" id="RUS51953.1"/>
    </source>
</evidence>
<dbReference type="InterPro" id="IPR000086">
    <property type="entry name" value="NUDIX_hydrolase_dom"/>
</dbReference>
<dbReference type="OrthoDB" id="9802805at2"/>
<comment type="cofactor">
    <cofactor evidence="1">
        <name>Mn(2+)</name>
        <dbReference type="ChEBI" id="CHEBI:29035"/>
    </cofactor>
</comment>
<dbReference type="Pfam" id="PF00293">
    <property type="entry name" value="NUDIX"/>
    <property type="match status" value="1"/>
</dbReference>
<keyword evidence="4 8" id="KW-0378">Hydrolase</keyword>
<dbReference type="PROSITE" id="PS51462">
    <property type="entry name" value="NUDIX"/>
    <property type="match status" value="1"/>
</dbReference>
<dbReference type="PANTHER" id="PTHR12992:SF11">
    <property type="entry name" value="MITOCHONDRIAL COENZYME A DIPHOSPHATASE NUDT8"/>
    <property type="match status" value="1"/>
</dbReference>
<dbReference type="InterPro" id="IPR045121">
    <property type="entry name" value="CoAse"/>
</dbReference>
<evidence type="ECO:0000256" key="6">
    <source>
        <dbReference type="ARBA" id="ARBA00023211"/>
    </source>
</evidence>
<accession>A0A433RPS2</accession>
<sequence length="205" mass="23569">MNLTTIKTQLQQTQPAFIGEDSAFRSAVVVPLVEVNDELHVLFEVRSLTMRKQPGDISFPGGKIDPTDANPQEAALRELYEELSVPPSSVDVLSELSPLIISPTFVIYPFVAKVDIREVNTFNRDEVAEVFTVPLNWLLECDPELHHVMMKPTPSEGFPFDKIMKGEDYEWRARAIDEWFFEYNDYVIWGLTARILKYFLERIEA</sequence>
<evidence type="ECO:0000256" key="4">
    <source>
        <dbReference type="ARBA" id="ARBA00022801"/>
    </source>
</evidence>
<dbReference type="CDD" id="cd03426">
    <property type="entry name" value="NUDIX_CoAse_Nudt7"/>
    <property type="match status" value="1"/>
</dbReference>
<name>A0A433RPS2_9BACL</name>
<dbReference type="SUPFAM" id="SSF55811">
    <property type="entry name" value="Nudix"/>
    <property type="match status" value="1"/>
</dbReference>
<comment type="cofactor">
    <cofactor evidence="2">
        <name>Mg(2+)</name>
        <dbReference type="ChEBI" id="CHEBI:18420"/>
    </cofactor>
</comment>
<evidence type="ECO:0000313" key="9">
    <source>
        <dbReference type="Proteomes" id="UP000288623"/>
    </source>
</evidence>